<name>A0ACB9ZN14_CATRO</name>
<keyword evidence="2" id="KW-1185">Reference proteome</keyword>
<comment type="caution">
    <text evidence="1">The sequence shown here is derived from an EMBL/GenBank/DDBJ whole genome shotgun (WGS) entry which is preliminary data.</text>
</comment>
<evidence type="ECO:0000313" key="2">
    <source>
        <dbReference type="Proteomes" id="UP001060085"/>
    </source>
</evidence>
<accession>A0ACB9ZN14</accession>
<evidence type="ECO:0000313" key="1">
    <source>
        <dbReference type="EMBL" id="KAI5648327.1"/>
    </source>
</evidence>
<gene>
    <name evidence="1" type="ORF">M9H77_34332</name>
</gene>
<reference evidence="2" key="1">
    <citation type="journal article" date="2023" name="Nat. Plants">
        <title>Single-cell RNA sequencing provides a high-resolution roadmap for understanding the multicellular compartmentation of specialized metabolism.</title>
        <authorList>
            <person name="Sun S."/>
            <person name="Shen X."/>
            <person name="Li Y."/>
            <person name="Li Y."/>
            <person name="Wang S."/>
            <person name="Li R."/>
            <person name="Zhang H."/>
            <person name="Shen G."/>
            <person name="Guo B."/>
            <person name="Wei J."/>
            <person name="Xu J."/>
            <person name="St-Pierre B."/>
            <person name="Chen S."/>
            <person name="Sun C."/>
        </authorList>
    </citation>
    <scope>NUCLEOTIDE SEQUENCE [LARGE SCALE GENOMIC DNA]</scope>
</reference>
<organism evidence="1 2">
    <name type="scientific">Catharanthus roseus</name>
    <name type="common">Madagascar periwinkle</name>
    <name type="synonym">Vinca rosea</name>
    <dbReference type="NCBI Taxonomy" id="4058"/>
    <lineage>
        <taxon>Eukaryota</taxon>
        <taxon>Viridiplantae</taxon>
        <taxon>Streptophyta</taxon>
        <taxon>Embryophyta</taxon>
        <taxon>Tracheophyta</taxon>
        <taxon>Spermatophyta</taxon>
        <taxon>Magnoliopsida</taxon>
        <taxon>eudicotyledons</taxon>
        <taxon>Gunneridae</taxon>
        <taxon>Pentapetalae</taxon>
        <taxon>asterids</taxon>
        <taxon>lamiids</taxon>
        <taxon>Gentianales</taxon>
        <taxon>Apocynaceae</taxon>
        <taxon>Rauvolfioideae</taxon>
        <taxon>Vinceae</taxon>
        <taxon>Catharanthinae</taxon>
        <taxon>Catharanthus</taxon>
    </lineage>
</organism>
<dbReference type="EMBL" id="CM044708">
    <property type="protein sequence ID" value="KAI5648327.1"/>
    <property type="molecule type" value="Genomic_DNA"/>
</dbReference>
<sequence>MGARIFNRGPTLRCHPFSKVLGPPSSKQSGCRVMAAFDVNFEGKDPTSIGQTEVITKNTLRGYRYQYDEEANIWKPKEVVHTYIPIEEAPPQAPWTSPNLTSTAHFQEEVWQNFHRLELVQQSHQRQLEQLLENQQ</sequence>
<dbReference type="Proteomes" id="UP001060085">
    <property type="component" value="Linkage Group LG08"/>
</dbReference>
<proteinExistence type="predicted"/>
<protein>
    <submittedName>
        <fullName evidence="1">Uncharacterized protein</fullName>
    </submittedName>
</protein>